<evidence type="ECO:0000256" key="10">
    <source>
        <dbReference type="ARBA" id="ARBA00023237"/>
    </source>
</evidence>
<keyword evidence="3 11" id="KW-0813">Transport</keyword>
<dbReference type="GO" id="GO:0015344">
    <property type="term" value="F:siderophore uptake transmembrane transporter activity"/>
    <property type="evidence" value="ECO:0007669"/>
    <property type="project" value="TreeGrafter"/>
</dbReference>
<dbReference type="GO" id="GO:0044718">
    <property type="term" value="P:siderophore transmembrane transport"/>
    <property type="evidence" value="ECO:0007669"/>
    <property type="project" value="TreeGrafter"/>
</dbReference>
<dbReference type="Gene3D" id="2.170.130.10">
    <property type="entry name" value="TonB-dependent receptor, plug domain"/>
    <property type="match status" value="1"/>
</dbReference>
<feature type="domain" description="TonB-dependent receptor-like beta-barrel" evidence="14">
    <location>
        <begin position="191"/>
        <end position="592"/>
    </location>
</feature>
<evidence type="ECO:0000256" key="5">
    <source>
        <dbReference type="ARBA" id="ARBA00022692"/>
    </source>
</evidence>
<dbReference type="EMBL" id="WJPP01000002">
    <property type="protein sequence ID" value="MRH78149.1"/>
    <property type="molecule type" value="Genomic_DNA"/>
</dbReference>
<dbReference type="RefSeq" id="WP_153719181.1">
    <property type="nucleotide sequence ID" value="NZ_WJPP01000002.1"/>
</dbReference>
<evidence type="ECO:0000259" key="15">
    <source>
        <dbReference type="Pfam" id="PF07715"/>
    </source>
</evidence>
<gene>
    <name evidence="16" type="ORF">GH984_05460</name>
</gene>
<dbReference type="PROSITE" id="PS52016">
    <property type="entry name" value="TONB_DEPENDENT_REC_3"/>
    <property type="match status" value="1"/>
</dbReference>
<keyword evidence="6 13" id="KW-0732">Signal</keyword>
<protein>
    <submittedName>
        <fullName evidence="16">TonB-dependent receptor</fullName>
    </submittedName>
</protein>
<comment type="similarity">
    <text evidence="2">Belongs to the TonB-dependent receptor family. Hemoglobin/haptoglobin binding protein subfamily.</text>
</comment>
<evidence type="ECO:0000256" key="4">
    <source>
        <dbReference type="ARBA" id="ARBA00022452"/>
    </source>
</evidence>
<dbReference type="InterPro" id="IPR037066">
    <property type="entry name" value="Plug_dom_sf"/>
</dbReference>
<comment type="subcellular location">
    <subcellularLocation>
        <location evidence="1 11">Cell outer membrane</location>
        <topology evidence="1 11">Multi-pass membrane protein</topology>
    </subcellularLocation>
</comment>
<keyword evidence="9 16" id="KW-0675">Receptor</keyword>
<dbReference type="AlphaFoldDB" id="A0A6N7QRW9"/>
<dbReference type="InterPro" id="IPR000531">
    <property type="entry name" value="Beta-barrel_TonB"/>
</dbReference>
<evidence type="ECO:0000256" key="2">
    <source>
        <dbReference type="ARBA" id="ARBA00008143"/>
    </source>
</evidence>
<dbReference type="InterPro" id="IPR039426">
    <property type="entry name" value="TonB-dep_rcpt-like"/>
</dbReference>
<keyword evidence="8 11" id="KW-0472">Membrane</keyword>
<comment type="caution">
    <text evidence="16">The sequence shown here is derived from an EMBL/GenBank/DDBJ whole genome shotgun (WGS) entry which is preliminary data.</text>
</comment>
<evidence type="ECO:0000256" key="12">
    <source>
        <dbReference type="RuleBase" id="RU003357"/>
    </source>
</evidence>
<keyword evidence="5 11" id="KW-0812">Transmembrane</keyword>
<accession>A0A6N7QRW9</accession>
<evidence type="ECO:0000256" key="1">
    <source>
        <dbReference type="ARBA" id="ARBA00004571"/>
    </source>
</evidence>
<evidence type="ECO:0000256" key="6">
    <source>
        <dbReference type="ARBA" id="ARBA00022729"/>
    </source>
</evidence>
<dbReference type="Pfam" id="PF00593">
    <property type="entry name" value="TonB_dep_Rec_b-barrel"/>
    <property type="match status" value="1"/>
</dbReference>
<proteinExistence type="inferred from homology"/>
<keyword evidence="10 11" id="KW-0998">Cell outer membrane</keyword>
<reference evidence="16 17" key="1">
    <citation type="submission" date="2019-11" db="EMBL/GenBank/DDBJ databases">
        <authorList>
            <person name="Zhang X.Y."/>
        </authorList>
    </citation>
    <scope>NUCLEOTIDE SEQUENCE [LARGE SCALE GENOMIC DNA]</scope>
    <source>
        <strain evidence="16 17">C176</strain>
    </source>
</reference>
<evidence type="ECO:0000313" key="17">
    <source>
        <dbReference type="Proteomes" id="UP000433788"/>
    </source>
</evidence>
<dbReference type="Proteomes" id="UP000433788">
    <property type="component" value="Unassembled WGS sequence"/>
</dbReference>
<dbReference type="PANTHER" id="PTHR30069:SF29">
    <property type="entry name" value="HEMOGLOBIN AND HEMOGLOBIN-HAPTOGLOBIN-BINDING PROTEIN 1-RELATED"/>
    <property type="match status" value="1"/>
</dbReference>
<keyword evidence="7 12" id="KW-0798">TonB box</keyword>
<dbReference type="SUPFAM" id="SSF56935">
    <property type="entry name" value="Porins"/>
    <property type="match status" value="1"/>
</dbReference>
<organism evidence="16 17">
    <name type="scientific">Spiribacter salilacus</name>
    <dbReference type="NCBI Taxonomy" id="2664894"/>
    <lineage>
        <taxon>Bacteria</taxon>
        <taxon>Pseudomonadati</taxon>
        <taxon>Pseudomonadota</taxon>
        <taxon>Gammaproteobacteria</taxon>
        <taxon>Chromatiales</taxon>
        <taxon>Ectothiorhodospiraceae</taxon>
        <taxon>Spiribacter</taxon>
    </lineage>
</organism>
<name>A0A6N7QRW9_9GAMM</name>
<sequence length="619" mass="67366">MKKSVCSFALALAAGVPLSANAQSFLVTELDPIIVSAGISPVSADVYGRSHTVINRREIESQGYTTVQEALEARPGVSINGTGPNDRQIRIRGSESNHTLVLIDGVRAAAGDNEFFLRGLDLGAIERIEISRGPQSVPFGTDAAAGVVNIITREAAEGLSAGGSAEIGEGDRQAAYLTYGGESHRLAISLSNLNDRGFDFSGSDGERDSTRWQSAAGKGEFDLTATTTAGFSFRLADASYDFDDTDFSATRIEDYVVDSAENERNLTERAGSVFVDHRPTNQPVSHRLRLDRTANQTDNPFTSDTTTDVVNYRFQVALDQAQIESSDQLVSVLLERRTDGDEGEVPDRENDSVAVEYRTWISEQMSVQAGVRYDDNNVFDNATTWNVATSYFLENDIRLHASGGRAVVNPTFFEFTGGTDQALNANLQPEKNEGFDVGVEVPITGLNGSVDVTYFQETLTDEIFTKNSFTSPFIFENRPGDSDREGVEITALIRPANAVDLRANYTYLDASDSQGNTVIRRPRNELGMGATWRLPNGDTTLSGNLRYVRGLYDDQFFSGGQTGVRLDDFTVVGLSLSHALNANFELTARLTNAFDETYQEVAGFATRGQAAYVGVQATW</sequence>
<keyword evidence="17" id="KW-1185">Reference proteome</keyword>
<evidence type="ECO:0000256" key="11">
    <source>
        <dbReference type="PROSITE-ProRule" id="PRU01360"/>
    </source>
</evidence>
<evidence type="ECO:0000259" key="14">
    <source>
        <dbReference type="Pfam" id="PF00593"/>
    </source>
</evidence>
<evidence type="ECO:0000313" key="16">
    <source>
        <dbReference type="EMBL" id="MRH78149.1"/>
    </source>
</evidence>
<dbReference type="InterPro" id="IPR012910">
    <property type="entry name" value="Plug_dom"/>
</dbReference>
<feature type="signal peptide" evidence="13">
    <location>
        <begin position="1"/>
        <end position="22"/>
    </location>
</feature>
<evidence type="ECO:0000256" key="8">
    <source>
        <dbReference type="ARBA" id="ARBA00023136"/>
    </source>
</evidence>
<evidence type="ECO:0000256" key="9">
    <source>
        <dbReference type="ARBA" id="ARBA00023170"/>
    </source>
</evidence>
<evidence type="ECO:0000256" key="7">
    <source>
        <dbReference type="ARBA" id="ARBA00023077"/>
    </source>
</evidence>
<keyword evidence="4 11" id="KW-1134">Transmembrane beta strand</keyword>
<dbReference type="PANTHER" id="PTHR30069">
    <property type="entry name" value="TONB-DEPENDENT OUTER MEMBRANE RECEPTOR"/>
    <property type="match status" value="1"/>
</dbReference>
<dbReference type="GO" id="GO:0009279">
    <property type="term" value="C:cell outer membrane"/>
    <property type="evidence" value="ECO:0007669"/>
    <property type="project" value="UniProtKB-SubCell"/>
</dbReference>
<feature type="chain" id="PRO_5026765508" evidence="13">
    <location>
        <begin position="23"/>
        <end position="619"/>
    </location>
</feature>
<dbReference type="Pfam" id="PF07715">
    <property type="entry name" value="Plug"/>
    <property type="match status" value="1"/>
</dbReference>
<feature type="domain" description="TonB-dependent receptor plug" evidence="15">
    <location>
        <begin position="50"/>
        <end position="147"/>
    </location>
</feature>
<dbReference type="Gene3D" id="2.40.170.20">
    <property type="entry name" value="TonB-dependent receptor, beta-barrel domain"/>
    <property type="match status" value="1"/>
</dbReference>
<dbReference type="InterPro" id="IPR036942">
    <property type="entry name" value="Beta-barrel_TonB_sf"/>
</dbReference>
<evidence type="ECO:0000256" key="3">
    <source>
        <dbReference type="ARBA" id="ARBA00022448"/>
    </source>
</evidence>
<dbReference type="CDD" id="cd01347">
    <property type="entry name" value="ligand_gated_channel"/>
    <property type="match status" value="1"/>
</dbReference>
<evidence type="ECO:0000256" key="13">
    <source>
        <dbReference type="SAM" id="SignalP"/>
    </source>
</evidence>